<reference evidence="3" key="1">
    <citation type="submission" date="2022-11" db="EMBL/GenBank/DDBJ databases">
        <authorList>
            <person name="Morgan W.R."/>
            <person name="Tartar A."/>
        </authorList>
    </citation>
    <scope>NUCLEOTIDE SEQUENCE</scope>
    <source>
        <strain evidence="3">ARSEF 373</strain>
    </source>
</reference>
<evidence type="ECO:0000256" key="2">
    <source>
        <dbReference type="SAM" id="MobiDB-lite"/>
    </source>
</evidence>
<keyword evidence="4" id="KW-1185">Reference proteome</keyword>
<dbReference type="Proteomes" id="UP001146120">
    <property type="component" value="Unassembled WGS sequence"/>
</dbReference>
<name>A0AAV2YP57_9STRA</name>
<evidence type="ECO:0000256" key="1">
    <source>
        <dbReference type="SAM" id="Coils"/>
    </source>
</evidence>
<sequence>MDDKDLAYMEQMFTTIQNLNAEIQNERNATRPGYSVEDELDYGHPTGDGTGANWIPIELDKDDELLYNVASGMVSAAPVGPIQGKPRPRGPSPTPPRKSSSNTAFIPKDQAELCAVLGKNAELRIRAKAMEKDVEQTYQELEQSQRDIRMAERKLQNRDEKLRILLREKLMWQKELKEIRDQVVEEKMKQVEAYRRLENTKREYAGQLAEMEQSLREANLEAHALRAQVVDSKNQLAIQAKKMDELSKQSREEQERLVACIAETRQKFRDWKENESTSLKAARDQAIHKLKTEYELKLARHHEEKQKLRDKVKDLEVSLRLMQKDRSLSPLELSLRKAMILSNKDGAGTIEAELIDAHARIKELETLLDHSQDYQRRQENIIKVSEATISRLVQEREIAALENLTNQPLSGT</sequence>
<proteinExistence type="predicted"/>
<organism evidence="3 4">
    <name type="scientific">Lagenidium giganteum</name>
    <dbReference type="NCBI Taxonomy" id="4803"/>
    <lineage>
        <taxon>Eukaryota</taxon>
        <taxon>Sar</taxon>
        <taxon>Stramenopiles</taxon>
        <taxon>Oomycota</taxon>
        <taxon>Peronosporomycetes</taxon>
        <taxon>Pythiales</taxon>
        <taxon>Pythiaceae</taxon>
    </lineage>
</organism>
<reference evidence="3" key="2">
    <citation type="journal article" date="2023" name="Microbiol Resour">
        <title>Decontamination and Annotation of the Draft Genome Sequence of the Oomycete Lagenidium giganteum ARSEF 373.</title>
        <authorList>
            <person name="Morgan W.R."/>
            <person name="Tartar A."/>
        </authorList>
    </citation>
    <scope>NUCLEOTIDE SEQUENCE</scope>
    <source>
        <strain evidence="3">ARSEF 373</strain>
    </source>
</reference>
<dbReference type="EMBL" id="DAKRPA010000220">
    <property type="protein sequence ID" value="DAZ95052.1"/>
    <property type="molecule type" value="Genomic_DNA"/>
</dbReference>
<comment type="caution">
    <text evidence="3">The sequence shown here is derived from an EMBL/GenBank/DDBJ whole genome shotgun (WGS) entry which is preliminary data.</text>
</comment>
<feature type="region of interest" description="Disordered" evidence="2">
    <location>
        <begin position="77"/>
        <end position="105"/>
    </location>
</feature>
<protein>
    <submittedName>
        <fullName evidence="3">Uncharacterized protein</fullName>
    </submittedName>
</protein>
<feature type="coiled-coil region" evidence="1">
    <location>
        <begin position="291"/>
        <end position="325"/>
    </location>
</feature>
<keyword evidence="1" id="KW-0175">Coiled coil</keyword>
<feature type="non-terminal residue" evidence="3">
    <location>
        <position position="412"/>
    </location>
</feature>
<accession>A0AAV2YP57</accession>
<dbReference type="AlphaFoldDB" id="A0AAV2YP57"/>
<evidence type="ECO:0000313" key="4">
    <source>
        <dbReference type="Proteomes" id="UP001146120"/>
    </source>
</evidence>
<feature type="coiled-coil region" evidence="1">
    <location>
        <begin position="120"/>
        <end position="263"/>
    </location>
</feature>
<evidence type="ECO:0000313" key="3">
    <source>
        <dbReference type="EMBL" id="DAZ95052.1"/>
    </source>
</evidence>
<gene>
    <name evidence="3" type="ORF">N0F65_002786</name>
</gene>